<name>A0A815UKC8_9BILA</name>
<accession>A0A815UKC8</accession>
<evidence type="ECO:0000313" key="5">
    <source>
        <dbReference type="EMBL" id="CAF3756264.1"/>
    </source>
</evidence>
<dbReference type="Proteomes" id="UP000663824">
    <property type="component" value="Unassembled WGS sequence"/>
</dbReference>
<evidence type="ECO:0000256" key="1">
    <source>
        <dbReference type="SAM" id="MobiDB-lite"/>
    </source>
</evidence>
<dbReference type="Proteomes" id="UP000663855">
    <property type="component" value="Unassembled WGS sequence"/>
</dbReference>
<dbReference type="Proteomes" id="UP000676336">
    <property type="component" value="Unassembled WGS sequence"/>
</dbReference>
<feature type="compositionally biased region" description="Acidic residues" evidence="1">
    <location>
        <begin position="120"/>
        <end position="141"/>
    </location>
</feature>
<evidence type="ECO:0000313" key="7">
    <source>
        <dbReference type="EMBL" id="CAF3876385.1"/>
    </source>
</evidence>
<organism evidence="3 8">
    <name type="scientific">Rotaria magnacalcarata</name>
    <dbReference type="NCBI Taxonomy" id="392030"/>
    <lineage>
        <taxon>Eukaryota</taxon>
        <taxon>Metazoa</taxon>
        <taxon>Spiralia</taxon>
        <taxon>Gnathifera</taxon>
        <taxon>Rotifera</taxon>
        <taxon>Eurotatoria</taxon>
        <taxon>Bdelloidea</taxon>
        <taxon>Philodinida</taxon>
        <taxon>Philodinidae</taxon>
        <taxon>Rotaria</taxon>
    </lineage>
</organism>
<comment type="caution">
    <text evidence="3">The sequence shown here is derived from an EMBL/GenBank/DDBJ whole genome shotgun (WGS) entry which is preliminary data.</text>
</comment>
<dbReference type="EMBL" id="CAJOBI010001345">
    <property type="protein sequence ID" value="CAF3876385.1"/>
    <property type="molecule type" value="Genomic_DNA"/>
</dbReference>
<feature type="region of interest" description="Disordered" evidence="1">
    <location>
        <begin position="114"/>
        <end position="160"/>
    </location>
</feature>
<sequence length="173" mass="19508">MAAFYINHDSLVSCVETFNNNNENNIRRIVRPRIMDYLDDGHGDVSPLVLIGFFGSDVVYRVTNTLGLEREGNLDGDFEVHWPALFPDIIIPICGPLQLDVTFRCIEDHLNSSNINNNDNNDDDDDDDDDTLEESSDESYTDSDNVQGPLSSLSSSSSSSLMLLELDDVRWWE</sequence>
<feature type="compositionally biased region" description="Low complexity" evidence="1">
    <location>
        <begin position="142"/>
        <end position="160"/>
    </location>
</feature>
<protein>
    <submittedName>
        <fullName evidence="3">Uncharacterized protein</fullName>
    </submittedName>
</protein>
<dbReference type="EMBL" id="CAJNRE010005584">
    <property type="protein sequence ID" value="CAF2046882.1"/>
    <property type="molecule type" value="Genomic_DNA"/>
</dbReference>
<reference evidence="3" key="1">
    <citation type="submission" date="2021-02" db="EMBL/GenBank/DDBJ databases">
        <authorList>
            <person name="Nowell W R."/>
        </authorList>
    </citation>
    <scope>NUCLEOTIDE SEQUENCE</scope>
</reference>
<dbReference type="EMBL" id="CAJNOV010013417">
    <property type="protein sequence ID" value="CAF1520350.1"/>
    <property type="molecule type" value="Genomic_DNA"/>
</dbReference>
<evidence type="ECO:0000313" key="2">
    <source>
        <dbReference type="EMBL" id="CAF1515770.1"/>
    </source>
</evidence>
<dbReference type="Proteomes" id="UP000681967">
    <property type="component" value="Unassembled WGS sequence"/>
</dbReference>
<dbReference type="EMBL" id="CAJNOW010007521">
    <property type="protein sequence ID" value="CAF1515770.1"/>
    <property type="molecule type" value="Genomic_DNA"/>
</dbReference>
<dbReference type="Proteomes" id="UP000681720">
    <property type="component" value="Unassembled WGS sequence"/>
</dbReference>
<evidence type="ECO:0000313" key="8">
    <source>
        <dbReference type="Proteomes" id="UP000663855"/>
    </source>
</evidence>
<evidence type="ECO:0000313" key="4">
    <source>
        <dbReference type="EMBL" id="CAF2046882.1"/>
    </source>
</evidence>
<dbReference type="EMBL" id="CAJOBJ010000385">
    <property type="protein sequence ID" value="CAF3819126.1"/>
    <property type="molecule type" value="Genomic_DNA"/>
</dbReference>
<dbReference type="Proteomes" id="UP000663834">
    <property type="component" value="Unassembled WGS sequence"/>
</dbReference>
<dbReference type="OrthoDB" id="10067909at2759"/>
<gene>
    <name evidence="5" type="ORF">BYL167_LOCUS607</name>
    <name evidence="3" type="ORF">CJN711_LOCUS28353</name>
    <name evidence="6" type="ORF">GIL414_LOCUS2113</name>
    <name evidence="2" type="ORF">KQP761_LOCUS15406</name>
    <name evidence="4" type="ORF">MBJ925_LOCUS12278</name>
    <name evidence="7" type="ORF">SMN809_LOCUS5374</name>
</gene>
<dbReference type="AlphaFoldDB" id="A0A815UKC8"/>
<proteinExistence type="predicted"/>
<evidence type="ECO:0000313" key="6">
    <source>
        <dbReference type="EMBL" id="CAF3819126.1"/>
    </source>
</evidence>
<evidence type="ECO:0000313" key="3">
    <source>
        <dbReference type="EMBL" id="CAF1520350.1"/>
    </source>
</evidence>
<dbReference type="EMBL" id="CAJOBH010000069">
    <property type="protein sequence ID" value="CAF3756264.1"/>
    <property type="molecule type" value="Genomic_DNA"/>
</dbReference>